<feature type="region of interest" description="Disordered" evidence="2">
    <location>
        <begin position="31"/>
        <end position="67"/>
    </location>
</feature>
<dbReference type="PANTHER" id="PTHR33392">
    <property type="entry name" value="POLYISOPRENYL-TEICHOIC ACID--PEPTIDOGLYCAN TEICHOIC ACID TRANSFERASE TAGU"/>
    <property type="match status" value="1"/>
</dbReference>
<dbReference type="RefSeq" id="WP_094264085.1">
    <property type="nucleotide sequence ID" value="NZ_NOWF01000004.1"/>
</dbReference>
<dbReference type="Pfam" id="PF03816">
    <property type="entry name" value="LytR_cpsA_psr"/>
    <property type="match status" value="1"/>
</dbReference>
<dbReference type="OrthoDB" id="27330at2"/>
<protein>
    <recommendedName>
        <fullName evidence="4">Cell envelope-related transcriptional attenuator domain-containing protein</fullName>
    </recommendedName>
</protein>
<evidence type="ECO:0000256" key="3">
    <source>
        <dbReference type="SAM" id="Phobius"/>
    </source>
</evidence>
<feature type="domain" description="Cell envelope-related transcriptional attenuator" evidence="4">
    <location>
        <begin position="89"/>
        <end position="233"/>
    </location>
</feature>
<dbReference type="NCBIfam" id="TIGR00350">
    <property type="entry name" value="lytR_cpsA_psr"/>
    <property type="match status" value="1"/>
</dbReference>
<name>A0A235B741_9BACL</name>
<feature type="transmembrane region" description="Helical" evidence="3">
    <location>
        <begin position="7"/>
        <end position="28"/>
    </location>
</feature>
<keyword evidence="3" id="KW-0472">Membrane</keyword>
<reference evidence="5 6" key="1">
    <citation type="submission" date="2017-07" db="EMBL/GenBank/DDBJ databases">
        <title>The genome sequence of Paludifilum halophilum highlights mechanisms for microbial adaptation to high salt environemnts.</title>
        <authorList>
            <person name="Belbahri L."/>
        </authorList>
    </citation>
    <scope>NUCLEOTIDE SEQUENCE [LARGE SCALE GENOMIC DNA]</scope>
    <source>
        <strain evidence="5 6">DSM 102817</strain>
    </source>
</reference>
<dbReference type="Proteomes" id="UP000215459">
    <property type="component" value="Unassembled WGS sequence"/>
</dbReference>
<keyword evidence="6" id="KW-1185">Reference proteome</keyword>
<dbReference type="PANTHER" id="PTHR33392:SF6">
    <property type="entry name" value="POLYISOPRENYL-TEICHOIC ACID--PEPTIDOGLYCAN TEICHOIC ACID TRANSFERASE TAGU"/>
    <property type="match status" value="1"/>
</dbReference>
<dbReference type="InterPro" id="IPR050922">
    <property type="entry name" value="LytR/CpsA/Psr_CW_biosynth"/>
</dbReference>
<evidence type="ECO:0000313" key="5">
    <source>
        <dbReference type="EMBL" id="OYD08051.1"/>
    </source>
</evidence>
<gene>
    <name evidence="5" type="ORF">CHM34_08025</name>
</gene>
<dbReference type="Gene3D" id="3.40.630.190">
    <property type="entry name" value="LCP protein"/>
    <property type="match status" value="1"/>
</dbReference>
<evidence type="ECO:0000256" key="2">
    <source>
        <dbReference type="SAM" id="MobiDB-lite"/>
    </source>
</evidence>
<dbReference type="InterPro" id="IPR004474">
    <property type="entry name" value="LytR_CpsA_psr"/>
</dbReference>
<comment type="similarity">
    <text evidence="1">Belongs to the LytR/CpsA/Psr (LCP) family.</text>
</comment>
<dbReference type="EMBL" id="NOWF01000004">
    <property type="protein sequence ID" value="OYD08051.1"/>
    <property type="molecule type" value="Genomic_DNA"/>
</dbReference>
<proteinExistence type="inferred from homology"/>
<evidence type="ECO:0000256" key="1">
    <source>
        <dbReference type="ARBA" id="ARBA00006068"/>
    </source>
</evidence>
<keyword evidence="3" id="KW-0812">Transmembrane</keyword>
<accession>A0A235B741</accession>
<organism evidence="5 6">
    <name type="scientific">Paludifilum halophilum</name>
    <dbReference type="NCBI Taxonomy" id="1642702"/>
    <lineage>
        <taxon>Bacteria</taxon>
        <taxon>Bacillati</taxon>
        <taxon>Bacillota</taxon>
        <taxon>Bacilli</taxon>
        <taxon>Bacillales</taxon>
        <taxon>Thermoactinomycetaceae</taxon>
        <taxon>Paludifilum</taxon>
    </lineage>
</organism>
<evidence type="ECO:0000259" key="4">
    <source>
        <dbReference type="Pfam" id="PF03816"/>
    </source>
</evidence>
<feature type="compositionally biased region" description="Basic and acidic residues" evidence="2">
    <location>
        <begin position="42"/>
        <end position="52"/>
    </location>
</feature>
<comment type="caution">
    <text evidence="5">The sequence shown here is derived from an EMBL/GenBank/DDBJ whole genome shotgun (WGS) entry which is preliminary data.</text>
</comment>
<keyword evidence="3" id="KW-1133">Transmembrane helix</keyword>
<sequence>MRPSIRAGWIAAIIAVFFVVWTGTQHYFPLPLETPGKNSGKSPDRVTDHPESVRPPVLQKGKTALPTPPERPFTLLFIGVDQRKKDQGRADALMFISLNPRQKTMKVLNIPRDTKARLQLQNGQSRFDKINHAYALGQGVSSTVDTVETFLGVSVDDYVKVNMAGFRKLVDLFGGVDVQVNRSFSYKGHHFQKGSMTLNGAEALAYVRDRTASSDFDRHRRQQQVMKSLWRKATRPSSIFKVRDFMRILTRHVDTSMTFRDFLKIYAAFNQMQEKGVEVIRLKGTDEWADRYYFVVSQEEKKRVRDIFLRHLNTNEKHS</sequence>
<evidence type="ECO:0000313" key="6">
    <source>
        <dbReference type="Proteomes" id="UP000215459"/>
    </source>
</evidence>
<dbReference type="AlphaFoldDB" id="A0A235B741"/>